<evidence type="ECO:0000313" key="1">
    <source>
        <dbReference type="Proteomes" id="UP000887540"/>
    </source>
</evidence>
<dbReference type="AlphaFoldDB" id="A0A914EMY0"/>
<dbReference type="WBParaSite" id="ACRNAN_scaffold9677.g13499.t1">
    <property type="protein sequence ID" value="ACRNAN_scaffold9677.g13499.t1"/>
    <property type="gene ID" value="ACRNAN_scaffold9677.g13499"/>
</dbReference>
<protein>
    <submittedName>
        <fullName evidence="2">Uncharacterized protein</fullName>
    </submittedName>
</protein>
<keyword evidence="1" id="KW-1185">Reference proteome</keyword>
<evidence type="ECO:0000313" key="2">
    <source>
        <dbReference type="WBParaSite" id="ACRNAN_scaffold9677.g13499.t1"/>
    </source>
</evidence>
<accession>A0A914EMY0</accession>
<reference evidence="2" key="1">
    <citation type="submission" date="2022-11" db="UniProtKB">
        <authorList>
            <consortium name="WormBaseParasite"/>
        </authorList>
    </citation>
    <scope>IDENTIFICATION</scope>
</reference>
<organism evidence="1 2">
    <name type="scientific">Acrobeloides nanus</name>
    <dbReference type="NCBI Taxonomy" id="290746"/>
    <lineage>
        <taxon>Eukaryota</taxon>
        <taxon>Metazoa</taxon>
        <taxon>Ecdysozoa</taxon>
        <taxon>Nematoda</taxon>
        <taxon>Chromadorea</taxon>
        <taxon>Rhabditida</taxon>
        <taxon>Tylenchina</taxon>
        <taxon>Cephalobomorpha</taxon>
        <taxon>Cephaloboidea</taxon>
        <taxon>Cephalobidae</taxon>
        <taxon>Acrobeloides</taxon>
    </lineage>
</organism>
<name>A0A914EMY0_9BILA</name>
<dbReference type="Proteomes" id="UP000887540">
    <property type="component" value="Unplaced"/>
</dbReference>
<proteinExistence type="predicted"/>
<sequence length="166" mass="17682">MNINTGLVRIRATRMPVPKQGISEDNQNKGWNERDLSTSNIFASSSTQQVTTTVSISTSTITATSSSTMVHAPTNAISTIISSPTTTTTDRVSTTMPISSSAMSSSAVPTTSISGYFTQNIITPTTTTRNDSTIPVFYGHGSTKEVSSIDQTYIIAFAIVGEFRIV</sequence>